<dbReference type="Proteomes" id="UP000183915">
    <property type="component" value="Unassembled WGS sequence"/>
</dbReference>
<organism evidence="1 2">
    <name type="scientific">Pseudomonas kilonensis</name>
    <dbReference type="NCBI Taxonomy" id="132476"/>
    <lineage>
        <taxon>Bacteria</taxon>
        <taxon>Pseudomonadati</taxon>
        <taxon>Pseudomonadota</taxon>
        <taxon>Gammaproteobacteria</taxon>
        <taxon>Pseudomonadales</taxon>
        <taxon>Pseudomonadaceae</taxon>
        <taxon>Pseudomonas</taxon>
    </lineage>
</organism>
<proteinExistence type="predicted"/>
<protein>
    <submittedName>
        <fullName evidence="1">Uncharacterized protein</fullName>
    </submittedName>
</protein>
<dbReference type="RefSeq" id="WP_053185796.1">
    <property type="nucleotide sequence ID" value="NZ_FNTT01000002.1"/>
</dbReference>
<sequence length="367" mass="41539">MGYSSKMTNLLNIDSALEPLTEDEITAGVIDAMVCSRAFKNLDEIEKRIPFVLELSTRSSSHWEKLITLPSKRYWIKGTQEGVAVFDANLDCGYIRTYRLRNSTLQDPRTRLELDWIELKDEEILYQLLDTPTGRHIFDNWYKHKQQITDLPVEFISGRLSNTSVEKAFLFTKGDGCVVCGGKASCYAATTIGAYSGAIMIQLPVCPEHLAAAKSHPSAFSFLASLFNLSWDWPSVERLEALPDELIPVIHSLAAEELGGKVVSAEKRKKGWHLRVALPSGWHWLLRIKSLADYAYMLFEPGKKDHCYRADSAPHHPEVPFFPMHEHSRPDKSKDKVTPSFLYGHPLLDIKRLKSAGHHYGAYGNQH</sequence>
<evidence type="ECO:0000313" key="1">
    <source>
        <dbReference type="EMBL" id="SEE20890.1"/>
    </source>
</evidence>
<reference evidence="1 2" key="1">
    <citation type="submission" date="2016-10" db="EMBL/GenBank/DDBJ databases">
        <authorList>
            <person name="Varghese N."/>
            <person name="Submissions S."/>
        </authorList>
    </citation>
    <scope>NUCLEOTIDE SEQUENCE [LARGE SCALE GENOMIC DNA]</scope>
    <source>
        <strain evidence="1 2">BS3780</strain>
    </source>
</reference>
<keyword evidence="2" id="KW-1185">Reference proteome</keyword>
<evidence type="ECO:0000313" key="2">
    <source>
        <dbReference type="Proteomes" id="UP000183915"/>
    </source>
</evidence>
<gene>
    <name evidence="1" type="ORF">SAMN04490188_2992</name>
</gene>
<accession>A0ABY0Z2P7</accession>
<name>A0ABY0Z2P7_9PSED</name>
<comment type="caution">
    <text evidence="1">The sequence shown here is derived from an EMBL/GenBank/DDBJ whole genome shotgun (WGS) entry which is preliminary data.</text>
</comment>
<dbReference type="EMBL" id="FNTT01000002">
    <property type="protein sequence ID" value="SEE20890.1"/>
    <property type="molecule type" value="Genomic_DNA"/>
</dbReference>